<feature type="transmembrane region" description="Helical" evidence="6">
    <location>
        <begin position="12"/>
        <end position="30"/>
    </location>
</feature>
<keyword evidence="5 6" id="KW-0472">Membrane</keyword>
<name>A0A6J6E6T7_9ZZZZ</name>
<dbReference type="AlphaFoldDB" id="A0A6J6E6T7"/>
<evidence type="ECO:0000256" key="4">
    <source>
        <dbReference type="ARBA" id="ARBA00022989"/>
    </source>
</evidence>
<dbReference type="GO" id="GO:0015171">
    <property type="term" value="F:amino acid transmembrane transporter activity"/>
    <property type="evidence" value="ECO:0007669"/>
    <property type="project" value="TreeGrafter"/>
</dbReference>
<keyword evidence="2" id="KW-1003">Cell membrane</keyword>
<dbReference type="InterPro" id="IPR001123">
    <property type="entry name" value="LeuE-type"/>
</dbReference>
<evidence type="ECO:0000313" key="7">
    <source>
        <dbReference type="EMBL" id="CAB4571867.1"/>
    </source>
</evidence>
<evidence type="ECO:0000256" key="1">
    <source>
        <dbReference type="ARBA" id="ARBA00004651"/>
    </source>
</evidence>
<evidence type="ECO:0000256" key="5">
    <source>
        <dbReference type="ARBA" id="ARBA00023136"/>
    </source>
</evidence>
<comment type="subcellular location">
    <subcellularLocation>
        <location evidence="1">Cell membrane</location>
        <topology evidence="1">Multi-pass membrane protein</topology>
    </subcellularLocation>
</comment>
<dbReference type="PIRSF" id="PIRSF006324">
    <property type="entry name" value="LeuE"/>
    <property type="match status" value="1"/>
</dbReference>
<dbReference type="PANTHER" id="PTHR30086">
    <property type="entry name" value="ARGININE EXPORTER PROTEIN ARGO"/>
    <property type="match status" value="1"/>
</dbReference>
<feature type="transmembrane region" description="Helical" evidence="6">
    <location>
        <begin position="146"/>
        <end position="164"/>
    </location>
</feature>
<protein>
    <submittedName>
        <fullName evidence="7">Unannotated protein</fullName>
    </submittedName>
</protein>
<keyword evidence="3 6" id="KW-0812">Transmembrane</keyword>
<proteinExistence type="predicted"/>
<dbReference type="EMBL" id="CAEZTM010000030">
    <property type="protein sequence ID" value="CAB4571867.1"/>
    <property type="molecule type" value="Genomic_DNA"/>
</dbReference>
<dbReference type="Pfam" id="PF01810">
    <property type="entry name" value="LysE"/>
    <property type="match status" value="1"/>
</dbReference>
<keyword evidence="4 6" id="KW-1133">Transmembrane helix</keyword>
<sequence>MAVELDTWLLYTIAALGLSLTPGPNGLLALTHGALYGVRKTLFTIAGGALGFTIIIALSLFGIGALLAASAELLIVLKWVGGAYLVWLGIQVWRSPPLGLDKSHAGNTITGGAVFRQGLLAAVTNPKGILFFVAFLPQFLTTDLPLFGQFMVMAITFVGIEILFELSVAAGSAKIQPFLTKFGKRFNQVFGGVFIAIGIALPLRG</sequence>
<evidence type="ECO:0000256" key="3">
    <source>
        <dbReference type="ARBA" id="ARBA00022692"/>
    </source>
</evidence>
<dbReference type="PANTHER" id="PTHR30086:SF20">
    <property type="entry name" value="ARGININE EXPORTER PROTEIN ARGO-RELATED"/>
    <property type="match status" value="1"/>
</dbReference>
<feature type="transmembrane region" description="Helical" evidence="6">
    <location>
        <begin position="73"/>
        <end position="93"/>
    </location>
</feature>
<gene>
    <name evidence="7" type="ORF">UFOPK1684_00776</name>
</gene>
<feature type="transmembrane region" description="Helical" evidence="6">
    <location>
        <begin position="42"/>
        <end position="67"/>
    </location>
</feature>
<feature type="transmembrane region" description="Helical" evidence="6">
    <location>
        <begin position="185"/>
        <end position="203"/>
    </location>
</feature>
<dbReference type="GO" id="GO:0005886">
    <property type="term" value="C:plasma membrane"/>
    <property type="evidence" value="ECO:0007669"/>
    <property type="project" value="UniProtKB-SubCell"/>
</dbReference>
<evidence type="ECO:0000256" key="6">
    <source>
        <dbReference type="SAM" id="Phobius"/>
    </source>
</evidence>
<evidence type="ECO:0000256" key="2">
    <source>
        <dbReference type="ARBA" id="ARBA00022475"/>
    </source>
</evidence>
<reference evidence="7" key="1">
    <citation type="submission" date="2020-05" db="EMBL/GenBank/DDBJ databases">
        <authorList>
            <person name="Chiriac C."/>
            <person name="Salcher M."/>
            <person name="Ghai R."/>
            <person name="Kavagutti S V."/>
        </authorList>
    </citation>
    <scope>NUCLEOTIDE SEQUENCE</scope>
</reference>
<organism evidence="7">
    <name type="scientific">freshwater metagenome</name>
    <dbReference type="NCBI Taxonomy" id="449393"/>
    <lineage>
        <taxon>unclassified sequences</taxon>
        <taxon>metagenomes</taxon>
        <taxon>ecological metagenomes</taxon>
    </lineage>
</organism>
<accession>A0A6J6E6T7</accession>